<feature type="domain" description="Multidrug resistance protein MdtA-like barrel-sandwich hybrid" evidence="5">
    <location>
        <begin position="57"/>
        <end position="196"/>
    </location>
</feature>
<dbReference type="OrthoDB" id="9809068at2"/>
<protein>
    <submittedName>
        <fullName evidence="7">HlyD family secretion protein</fullName>
    </submittedName>
</protein>
<evidence type="ECO:0000256" key="1">
    <source>
        <dbReference type="ARBA" id="ARBA00009477"/>
    </source>
</evidence>
<dbReference type="PANTHER" id="PTHR30469:SF33">
    <property type="entry name" value="SLR1207 PROTEIN"/>
    <property type="match status" value="1"/>
</dbReference>
<dbReference type="AlphaFoldDB" id="A0A1H7RQ94"/>
<dbReference type="Pfam" id="PF25917">
    <property type="entry name" value="BSH_RND"/>
    <property type="match status" value="1"/>
</dbReference>
<dbReference type="InterPro" id="IPR058625">
    <property type="entry name" value="MdtA-like_BSH"/>
</dbReference>
<keyword evidence="3" id="KW-0812">Transmembrane</keyword>
<evidence type="ECO:0000313" key="7">
    <source>
        <dbReference type="EMBL" id="SEL62460.1"/>
    </source>
</evidence>
<dbReference type="Gene3D" id="1.10.287.470">
    <property type="entry name" value="Helix hairpin bin"/>
    <property type="match status" value="1"/>
</dbReference>
<feature type="domain" description="CusB-like beta-barrel" evidence="6">
    <location>
        <begin position="211"/>
        <end position="283"/>
    </location>
</feature>
<feature type="domain" description="Multidrug resistance protein MdtA-like alpha-helical hairpin" evidence="4">
    <location>
        <begin position="98"/>
        <end position="165"/>
    </location>
</feature>
<dbReference type="GO" id="GO:1990281">
    <property type="term" value="C:efflux pump complex"/>
    <property type="evidence" value="ECO:0007669"/>
    <property type="project" value="TreeGrafter"/>
</dbReference>
<keyword evidence="3" id="KW-1133">Transmembrane helix</keyword>
<organism evidence="7 8">
    <name type="scientific">Maribacter orientalis</name>
    <dbReference type="NCBI Taxonomy" id="228957"/>
    <lineage>
        <taxon>Bacteria</taxon>
        <taxon>Pseudomonadati</taxon>
        <taxon>Bacteroidota</taxon>
        <taxon>Flavobacteriia</taxon>
        <taxon>Flavobacteriales</taxon>
        <taxon>Flavobacteriaceae</taxon>
        <taxon>Maribacter</taxon>
    </lineage>
</organism>
<keyword evidence="3" id="KW-0472">Membrane</keyword>
<name>A0A1H7RQ94_9FLAO</name>
<dbReference type="Pfam" id="PF25954">
    <property type="entry name" value="Beta-barrel_RND_2"/>
    <property type="match status" value="1"/>
</dbReference>
<dbReference type="STRING" id="228957.SAMN04488008_104365"/>
<dbReference type="Proteomes" id="UP000198990">
    <property type="component" value="Unassembled WGS sequence"/>
</dbReference>
<feature type="coiled-coil region" evidence="2">
    <location>
        <begin position="91"/>
        <end position="125"/>
    </location>
</feature>
<proteinExistence type="inferred from homology"/>
<keyword evidence="8" id="KW-1185">Reference proteome</keyword>
<dbReference type="GO" id="GO:0015562">
    <property type="term" value="F:efflux transmembrane transporter activity"/>
    <property type="evidence" value="ECO:0007669"/>
    <property type="project" value="TreeGrafter"/>
</dbReference>
<evidence type="ECO:0000259" key="5">
    <source>
        <dbReference type="Pfam" id="PF25917"/>
    </source>
</evidence>
<evidence type="ECO:0000256" key="3">
    <source>
        <dbReference type="SAM" id="Phobius"/>
    </source>
</evidence>
<dbReference type="Gene3D" id="2.40.30.170">
    <property type="match status" value="1"/>
</dbReference>
<gene>
    <name evidence="7" type="ORF">SAMN04488008_104365</name>
</gene>
<dbReference type="SUPFAM" id="SSF111369">
    <property type="entry name" value="HlyD-like secretion proteins"/>
    <property type="match status" value="1"/>
</dbReference>
<comment type="similarity">
    <text evidence="1">Belongs to the membrane fusion protein (MFP) (TC 8.A.1) family.</text>
</comment>
<dbReference type="NCBIfam" id="TIGR01730">
    <property type="entry name" value="RND_mfp"/>
    <property type="match status" value="1"/>
</dbReference>
<accession>A0A1H7RQ94</accession>
<dbReference type="PANTHER" id="PTHR30469">
    <property type="entry name" value="MULTIDRUG RESISTANCE PROTEIN MDTA"/>
    <property type="match status" value="1"/>
</dbReference>
<evidence type="ECO:0000259" key="6">
    <source>
        <dbReference type="Pfam" id="PF25954"/>
    </source>
</evidence>
<dbReference type="Pfam" id="PF25876">
    <property type="entry name" value="HH_MFP_RND"/>
    <property type="match status" value="1"/>
</dbReference>
<dbReference type="InterPro" id="IPR058792">
    <property type="entry name" value="Beta-barrel_RND_2"/>
</dbReference>
<feature type="transmembrane region" description="Helical" evidence="3">
    <location>
        <begin position="6"/>
        <end position="22"/>
    </location>
</feature>
<evidence type="ECO:0000313" key="8">
    <source>
        <dbReference type="Proteomes" id="UP000198990"/>
    </source>
</evidence>
<evidence type="ECO:0000256" key="2">
    <source>
        <dbReference type="SAM" id="Coils"/>
    </source>
</evidence>
<dbReference type="InterPro" id="IPR058624">
    <property type="entry name" value="MdtA-like_HH"/>
</dbReference>
<dbReference type="InterPro" id="IPR006143">
    <property type="entry name" value="RND_pump_MFP"/>
</dbReference>
<reference evidence="8" key="1">
    <citation type="submission" date="2016-10" db="EMBL/GenBank/DDBJ databases">
        <authorList>
            <person name="Varghese N."/>
            <person name="Submissions S."/>
        </authorList>
    </citation>
    <scope>NUCLEOTIDE SEQUENCE [LARGE SCALE GENOMIC DNA]</scope>
    <source>
        <strain evidence="8">DSM 16471</strain>
    </source>
</reference>
<dbReference type="Gene3D" id="2.40.50.100">
    <property type="match status" value="1"/>
</dbReference>
<evidence type="ECO:0000259" key="4">
    <source>
        <dbReference type="Pfam" id="PF25876"/>
    </source>
</evidence>
<keyword evidence="2" id="KW-0175">Coiled coil</keyword>
<dbReference type="EMBL" id="FNZN01000004">
    <property type="protein sequence ID" value="SEL62460.1"/>
    <property type="molecule type" value="Genomic_DNA"/>
</dbReference>
<sequence length="406" mass="45517">MKKLKWIILTIIGIGMVGYLMLKPKLKTKKLDFTYTSLERGNIEADVSSTGTVEAINTVQIGTQISGTIEKIYVDYNDKVTAGQVLADMDLKLLNTNLNSAQANLAVSEAQLNRAKDEYERNQTLYEKSVISNKEFTDSKYAYNQAVSARKAAEAAVKNIEVSMGYAHITSPIEGTVIERSVEEGQTVAASFSTPTMFIIAEDLAKMQILADIDESDIGYIKDSMQVRFGVQTYPEKEFYGLVSQIRLQPIEINNVVNYQVVVDVDNKEGLLLPGMTTNLEFITDTAKNVLLVNNSALRFRPNEAMLEEIKPTLEMKAKEILPDSLREKFNRAIINEELYTPTNFKKTLPSHIDGFFYKNEQGKLDFKFIEIGIKTGLQSEIKRFLDGSDLLEGSKVINGIKTKKK</sequence>
<dbReference type="RefSeq" id="WP_091624173.1">
    <property type="nucleotide sequence ID" value="NZ_FNZN01000004.1"/>
</dbReference>